<accession>A0A3E1P3C5</accession>
<gene>
    <name evidence="1" type="ORF">DXN04_15535</name>
</gene>
<dbReference type="OrthoDB" id="1452489at2"/>
<name>A0A3E1P3C5_9BACT</name>
<comment type="caution">
    <text evidence="1">The sequence shown here is derived from an EMBL/GenBank/DDBJ whole genome shotgun (WGS) entry which is preliminary data.</text>
</comment>
<organism evidence="1 2">
    <name type="scientific">Chitinophaga silvisoli</name>
    <dbReference type="NCBI Taxonomy" id="2291814"/>
    <lineage>
        <taxon>Bacteria</taxon>
        <taxon>Pseudomonadati</taxon>
        <taxon>Bacteroidota</taxon>
        <taxon>Chitinophagia</taxon>
        <taxon>Chitinophagales</taxon>
        <taxon>Chitinophagaceae</taxon>
        <taxon>Chitinophaga</taxon>
    </lineage>
</organism>
<keyword evidence="2" id="KW-1185">Reference proteome</keyword>
<evidence type="ECO:0000313" key="1">
    <source>
        <dbReference type="EMBL" id="RFM34675.1"/>
    </source>
</evidence>
<protein>
    <submittedName>
        <fullName evidence="1">Uncharacterized protein</fullName>
    </submittedName>
</protein>
<dbReference type="EMBL" id="QTJV01000004">
    <property type="protein sequence ID" value="RFM34675.1"/>
    <property type="molecule type" value="Genomic_DNA"/>
</dbReference>
<proteinExistence type="predicted"/>
<dbReference type="Proteomes" id="UP000261174">
    <property type="component" value="Unassembled WGS sequence"/>
</dbReference>
<dbReference type="RefSeq" id="WP_116854257.1">
    <property type="nucleotide sequence ID" value="NZ_QTJV01000004.1"/>
</dbReference>
<sequence>MPSKAVFIDHDENEMEWYINNTGLLQMEVSSEIDTPGHALMTLDKLDVQKLIKMLTEIEKDM</sequence>
<evidence type="ECO:0000313" key="2">
    <source>
        <dbReference type="Proteomes" id="UP000261174"/>
    </source>
</evidence>
<reference evidence="1 2" key="1">
    <citation type="submission" date="2018-08" db="EMBL/GenBank/DDBJ databases">
        <title>Chitinophaga sp. K20C18050901, a novel bacterium isolated from forest soil.</title>
        <authorList>
            <person name="Wang C."/>
        </authorList>
    </citation>
    <scope>NUCLEOTIDE SEQUENCE [LARGE SCALE GENOMIC DNA]</scope>
    <source>
        <strain evidence="1 2">K20C18050901</strain>
    </source>
</reference>
<dbReference type="AlphaFoldDB" id="A0A3E1P3C5"/>